<comment type="caution">
    <text evidence="9">The sequence shown here is derived from an EMBL/GenBank/DDBJ whole genome shotgun (WGS) entry which is preliminary data.</text>
</comment>
<protein>
    <recommendedName>
        <fullName evidence="8">Clathrin/coatomer adaptor adaptin-like N-terminal domain-containing protein</fullName>
    </recommendedName>
</protein>
<evidence type="ECO:0000256" key="1">
    <source>
        <dbReference type="ARBA" id="ARBA00004308"/>
    </source>
</evidence>
<evidence type="ECO:0000256" key="7">
    <source>
        <dbReference type="SAM" id="MobiDB-lite"/>
    </source>
</evidence>
<keyword evidence="3" id="KW-0813">Transport</keyword>
<evidence type="ECO:0000256" key="6">
    <source>
        <dbReference type="ARBA" id="ARBA00023136"/>
    </source>
</evidence>
<dbReference type="SUPFAM" id="SSF48371">
    <property type="entry name" value="ARM repeat"/>
    <property type="match status" value="1"/>
</dbReference>
<dbReference type="GO" id="GO:0006896">
    <property type="term" value="P:Golgi to vacuole transport"/>
    <property type="evidence" value="ECO:0007669"/>
    <property type="project" value="TreeGrafter"/>
</dbReference>
<dbReference type="GO" id="GO:0010008">
    <property type="term" value="C:endosome membrane"/>
    <property type="evidence" value="ECO:0007669"/>
    <property type="project" value="TreeGrafter"/>
</dbReference>
<feature type="compositionally biased region" description="Basic residues" evidence="7">
    <location>
        <begin position="952"/>
        <end position="966"/>
    </location>
</feature>
<keyword evidence="4" id="KW-0677">Repeat</keyword>
<dbReference type="Pfam" id="PF01602">
    <property type="entry name" value="Adaptin_N"/>
    <property type="match status" value="1"/>
</dbReference>
<feature type="compositionally biased region" description="Basic residues" evidence="7">
    <location>
        <begin position="849"/>
        <end position="859"/>
    </location>
</feature>
<dbReference type="InterPro" id="IPR016024">
    <property type="entry name" value="ARM-type_fold"/>
</dbReference>
<dbReference type="Gene3D" id="1.25.10.10">
    <property type="entry name" value="Leucine-rich Repeat Variant"/>
    <property type="match status" value="1"/>
</dbReference>
<dbReference type="InterPro" id="IPR002553">
    <property type="entry name" value="Clathrin/coatomer_adapt-like_N"/>
</dbReference>
<keyword evidence="10" id="KW-1185">Reference proteome</keyword>
<dbReference type="InterPro" id="IPR017105">
    <property type="entry name" value="AP3_complex_dsu"/>
</dbReference>
<keyword evidence="6" id="KW-0472">Membrane</keyword>
<reference evidence="9 10" key="1">
    <citation type="journal article" date="2021" name="Sci. Rep.">
        <title>The genome of the diatom Chaetoceros tenuissimus carries an ancient integrated fragment of an extant virus.</title>
        <authorList>
            <person name="Hongo Y."/>
            <person name="Kimura K."/>
            <person name="Takaki Y."/>
            <person name="Yoshida Y."/>
            <person name="Baba S."/>
            <person name="Kobayashi G."/>
            <person name="Nagasaki K."/>
            <person name="Hano T."/>
            <person name="Tomaru Y."/>
        </authorList>
    </citation>
    <scope>NUCLEOTIDE SEQUENCE [LARGE SCALE GENOMIC DNA]</scope>
    <source>
        <strain evidence="9 10">NIES-3715</strain>
    </source>
</reference>
<evidence type="ECO:0000313" key="9">
    <source>
        <dbReference type="EMBL" id="GFH49360.1"/>
    </source>
</evidence>
<comment type="subcellular location">
    <subcellularLocation>
        <location evidence="1">Endomembrane system</location>
    </subcellularLocation>
</comment>
<name>A0AAD3CQM5_9STRA</name>
<feature type="compositionally biased region" description="Basic and acidic residues" evidence="7">
    <location>
        <begin position="927"/>
        <end position="939"/>
    </location>
</feature>
<dbReference type="InterPro" id="IPR011989">
    <property type="entry name" value="ARM-like"/>
</dbReference>
<dbReference type="PANTHER" id="PTHR22781:SF12">
    <property type="entry name" value="AP-3 COMPLEX SUBUNIT DELTA-1"/>
    <property type="match status" value="1"/>
</dbReference>
<comment type="similarity">
    <text evidence="2">Belongs to the adaptor complexes large subunit family.</text>
</comment>
<feature type="compositionally biased region" description="Polar residues" evidence="7">
    <location>
        <begin position="876"/>
        <end position="887"/>
    </location>
</feature>
<evidence type="ECO:0000313" key="10">
    <source>
        <dbReference type="Proteomes" id="UP001054902"/>
    </source>
</evidence>
<dbReference type="Proteomes" id="UP001054902">
    <property type="component" value="Unassembled WGS sequence"/>
</dbReference>
<organism evidence="9 10">
    <name type="scientific">Chaetoceros tenuissimus</name>
    <dbReference type="NCBI Taxonomy" id="426638"/>
    <lineage>
        <taxon>Eukaryota</taxon>
        <taxon>Sar</taxon>
        <taxon>Stramenopiles</taxon>
        <taxon>Ochrophyta</taxon>
        <taxon>Bacillariophyta</taxon>
        <taxon>Coscinodiscophyceae</taxon>
        <taxon>Chaetocerotophycidae</taxon>
        <taxon>Chaetocerotales</taxon>
        <taxon>Chaetocerotaceae</taxon>
        <taxon>Chaetoceros</taxon>
    </lineage>
</organism>
<evidence type="ECO:0000256" key="3">
    <source>
        <dbReference type="ARBA" id="ARBA00022448"/>
    </source>
</evidence>
<evidence type="ECO:0000256" key="2">
    <source>
        <dbReference type="ARBA" id="ARBA00006613"/>
    </source>
</evidence>
<proteinExistence type="inferred from homology"/>
<dbReference type="EMBL" id="BLLK01000038">
    <property type="protein sequence ID" value="GFH49360.1"/>
    <property type="molecule type" value="Genomic_DNA"/>
</dbReference>
<feature type="domain" description="Clathrin/coatomer adaptor adaptin-like N-terminal" evidence="8">
    <location>
        <begin position="25"/>
        <end position="616"/>
    </location>
</feature>
<evidence type="ECO:0000256" key="4">
    <source>
        <dbReference type="ARBA" id="ARBA00022737"/>
    </source>
</evidence>
<dbReference type="AlphaFoldDB" id="A0AAD3CQM5"/>
<sequence length="1263" mass="138661">MVYGEKTLTDLVKGIRASKRDTALYISSCIAEIKSEINSTNPNTKANALQKLTFLQMMGYNMSWASFATIEVMSSPRFAHKRIGYLAATQAFTQDTDVILLTTNTLKKELRGAVGPGMNGVYEAALAINCLSNIVTEDLARELLGDITNLTSHPQPYLRKKAILCLLKMFMKYPQALRLTFPRIQECLLKDTNSSVTSCAVNVITELSDANAKNYLVLAPAFFGLLTSSSNNWMLIKVVKLLGTLVPEEPRLARKLLEPLAGIVKSTQAKSLLYEAVYTITLCLPYCRKADGSMPASVPSIVALSAETLKSFVEEKDQNLKYLGLVGFGSLMISHPKVLSAPGYRPLILQCLSDEDVTIRTRALDLLIGLTTRKNVMDLVTQLLHHVDMASGAYKIDLVEKIVEICSSEKYTLVTDFAWYIDVLVILSRTKGIGGHGNTRNLGPMISHQIMDVTLRVLPVRSYAVRRMIGFILDSGRVNVGSSFGLESNTNIMPEILPVAAFIVGEYSSLIDEALSMENESDEDELSRYNSLSKGTYHALIQAETDPSNIASTEEQTQSVYIQSAIKIFASASNSIECSDLELEACVVTLMKHLQVFVQSMDTEVQERASAAFNLLITMGLNTNSSSQPIIETQTEQIEQTGDLLSLGPTKESNMNKVSIDAPTLAKISSSNLSKATRTRNASETLGYLFVPDHMKPISGKAQKKKITSVSTHVKSILNNDNSLVFDNLFQEAHQSKRNSDMTIESVSFNQQMQSRPVKKREDVHQFQTPTHQVEDPFSMNNDLTNVSNNMNTMSSTISNDASTSLNIKKQDPFYLNSQSKVDNDALERGNRFGAIQLMDSDDSDGVTKKKKRKKKNKKNEKLPSIDLEFLEGVGSSNAAPSMQQGFIDSDDDDEPGLAIGRKDNKSSSSKFNNLAQIDLTTPLRDDEFIPEPKHHVVADRSTANMEESQAKGKKKKKEKKSKSAKKNKDIQNNIVAPSNDVSNNVGSSDLLDFGGMGISAPSQPAIQPQNTISSAFEDLLSLDAPPILPSQTSAPAPIGKMEQTKDHKAIRFWQKAATKSTDARMNDVQVLFKLHSPKSSGVKMSLRVCNNSTAAVSQFSLILPGVDPISISQIQPNDHIDLGKVGPFALESLDLKGKISADGCNAHITMSIPLIMNPVQFEQDQVVSMLDSQEWASSSAKIEAKNQLDLGTVKASFEQFLSAQEVGYSMDNSNYMLASITKEGTVVLFLVKTSKKGFKIDVKSTDKKVAKNLAHVLKTVFI</sequence>
<feature type="region of interest" description="Disordered" evidence="7">
    <location>
        <begin position="837"/>
        <end position="864"/>
    </location>
</feature>
<evidence type="ECO:0000259" key="8">
    <source>
        <dbReference type="Pfam" id="PF01602"/>
    </source>
</evidence>
<dbReference type="GO" id="GO:0006623">
    <property type="term" value="P:protein targeting to vacuole"/>
    <property type="evidence" value="ECO:0007669"/>
    <property type="project" value="TreeGrafter"/>
</dbReference>
<keyword evidence="5" id="KW-0653">Protein transport</keyword>
<gene>
    <name evidence="9" type="ORF">CTEN210_05836</name>
</gene>
<dbReference type="GO" id="GO:0030123">
    <property type="term" value="C:AP-3 adaptor complex"/>
    <property type="evidence" value="ECO:0007669"/>
    <property type="project" value="InterPro"/>
</dbReference>
<feature type="region of interest" description="Disordered" evidence="7">
    <location>
        <begin position="927"/>
        <end position="982"/>
    </location>
</feature>
<evidence type="ECO:0000256" key="5">
    <source>
        <dbReference type="ARBA" id="ARBA00022927"/>
    </source>
</evidence>
<feature type="region of interest" description="Disordered" evidence="7">
    <location>
        <begin position="876"/>
        <end position="910"/>
    </location>
</feature>
<accession>A0AAD3CQM5</accession>
<dbReference type="PANTHER" id="PTHR22781">
    <property type="entry name" value="DELTA ADAPTIN-RELATED"/>
    <property type="match status" value="1"/>
</dbReference>